<feature type="signal peptide" evidence="1">
    <location>
        <begin position="1"/>
        <end position="16"/>
    </location>
</feature>
<dbReference type="AlphaFoldDB" id="A0A271J5F8"/>
<sequence length="242" mass="25981">MFAALAALLVTLPALAQAPVRLAPGHPDLDTEAVTLASGTFDVSLVQPQLQPLGTVEQAVTHHDDGTVTVATTVDIVMGSGGDQVQDTTHFEWPSLTPISHVRVDHNARGDEVESLAFDGLRVVGTYQDADAEPIPVDLQLIAPVFGLGANRTVARSLPFEVGYTAVVPVFTAEDRLEELELEVVGRDDVARPDGETVSAWIVEETTPEGRTRSYAVDPDTRDLLRIAFAPAPGYLVHFVRQ</sequence>
<keyword evidence="1" id="KW-0732">Signal</keyword>
<dbReference type="Pfam" id="PF11306">
    <property type="entry name" value="DUF3108"/>
    <property type="match status" value="1"/>
</dbReference>
<protein>
    <recommendedName>
        <fullName evidence="4">DUF3108 domain-containing protein</fullName>
    </recommendedName>
</protein>
<accession>A0A271J5F8</accession>
<evidence type="ECO:0000313" key="2">
    <source>
        <dbReference type="EMBL" id="PAP78497.1"/>
    </source>
</evidence>
<gene>
    <name evidence="2" type="ORF">BSZ37_19740</name>
</gene>
<feature type="chain" id="PRO_5013057772" description="DUF3108 domain-containing protein" evidence="1">
    <location>
        <begin position="17"/>
        <end position="242"/>
    </location>
</feature>
<keyword evidence="3" id="KW-1185">Reference proteome</keyword>
<organism evidence="2 3">
    <name type="scientific">Rubrivirga marina</name>
    <dbReference type="NCBI Taxonomy" id="1196024"/>
    <lineage>
        <taxon>Bacteria</taxon>
        <taxon>Pseudomonadati</taxon>
        <taxon>Rhodothermota</taxon>
        <taxon>Rhodothermia</taxon>
        <taxon>Rhodothermales</taxon>
        <taxon>Rubricoccaceae</taxon>
        <taxon>Rubrivirga</taxon>
    </lineage>
</organism>
<comment type="caution">
    <text evidence="2">The sequence shown here is derived from an EMBL/GenBank/DDBJ whole genome shotgun (WGS) entry which is preliminary data.</text>
</comment>
<evidence type="ECO:0008006" key="4">
    <source>
        <dbReference type="Google" id="ProtNLM"/>
    </source>
</evidence>
<evidence type="ECO:0000256" key="1">
    <source>
        <dbReference type="SAM" id="SignalP"/>
    </source>
</evidence>
<reference evidence="2 3" key="1">
    <citation type="submission" date="2016-11" db="EMBL/GenBank/DDBJ databases">
        <title>Study of marine rhodopsin-containing bacteria.</title>
        <authorList>
            <person name="Yoshizawa S."/>
            <person name="Kumagai Y."/>
            <person name="Kogure K."/>
        </authorList>
    </citation>
    <scope>NUCLEOTIDE SEQUENCE [LARGE SCALE GENOMIC DNA]</scope>
    <source>
        <strain evidence="2 3">SAORIC-28</strain>
    </source>
</reference>
<dbReference type="Proteomes" id="UP000216339">
    <property type="component" value="Unassembled WGS sequence"/>
</dbReference>
<proteinExistence type="predicted"/>
<evidence type="ECO:0000313" key="3">
    <source>
        <dbReference type="Proteomes" id="UP000216339"/>
    </source>
</evidence>
<dbReference type="EMBL" id="MQWD01000001">
    <property type="protein sequence ID" value="PAP78497.1"/>
    <property type="molecule type" value="Genomic_DNA"/>
</dbReference>
<dbReference type="InterPro" id="IPR021457">
    <property type="entry name" value="DUF3108"/>
</dbReference>
<name>A0A271J5F8_9BACT</name>